<reference evidence="5 6" key="1">
    <citation type="journal article" date="2007" name="Genome Biol.">
        <title>Interrupted coding sequences in Mycobacterium smegmatis: authentic mutations or sequencing errors?</title>
        <authorList>
            <person name="Deshayes C."/>
            <person name="Perrodou E."/>
            <person name="Gallien S."/>
            <person name="Euphrasie D."/>
            <person name="Schaeffer C."/>
            <person name="Van-Dorsselaer A."/>
            <person name="Poch O."/>
            <person name="Lecompte O."/>
            <person name="Reyrat J.M."/>
        </authorList>
    </citation>
    <scope>NUCLEOTIDE SEQUENCE [LARGE SCALE GENOMIC DNA]</scope>
    <source>
        <strain evidence="6">ATCC 700084 / mc(2)155</strain>
    </source>
</reference>
<gene>
    <name evidence="5" type="ordered locus">MSMEI_2486</name>
</gene>
<reference evidence="5 6" key="2">
    <citation type="journal article" date="2009" name="Genome Res.">
        <title>Ortho-proteogenomics: multiple proteomes investigation through orthology and a new MS-based protocol.</title>
        <authorList>
            <person name="Gallien S."/>
            <person name="Perrodou E."/>
            <person name="Carapito C."/>
            <person name="Deshayes C."/>
            <person name="Reyrat J.M."/>
            <person name="Van Dorsselaer A."/>
            <person name="Poch O."/>
            <person name="Schaeffer C."/>
            <person name="Lecompte O."/>
        </authorList>
    </citation>
    <scope>NUCLEOTIDE SEQUENCE [LARGE SCALE GENOMIC DNA]</scope>
    <source>
        <strain evidence="6">ATCC 700084 / mc(2)155</strain>
    </source>
</reference>
<evidence type="ECO:0000313" key="5">
    <source>
        <dbReference type="EMBL" id="AFP38954.1"/>
    </source>
</evidence>
<dbReference type="EMBL" id="CP001663">
    <property type="protein sequence ID" value="AFP38954.1"/>
    <property type="molecule type" value="Genomic_DNA"/>
</dbReference>
<dbReference type="Pfam" id="PF00392">
    <property type="entry name" value="GntR"/>
    <property type="match status" value="1"/>
</dbReference>
<protein>
    <submittedName>
        <fullName evidence="5">Transcriptional regulator, GntR family</fullName>
    </submittedName>
</protein>
<dbReference type="InterPro" id="IPR011711">
    <property type="entry name" value="GntR_C"/>
</dbReference>
<proteinExistence type="predicted"/>
<accession>I7G8R0</accession>
<dbReference type="InterPro" id="IPR008920">
    <property type="entry name" value="TF_FadR/GntR_C"/>
</dbReference>
<evidence type="ECO:0000256" key="2">
    <source>
        <dbReference type="ARBA" id="ARBA00023125"/>
    </source>
</evidence>
<dbReference type="InterPro" id="IPR000524">
    <property type="entry name" value="Tscrpt_reg_HTH_GntR"/>
</dbReference>
<keyword evidence="2" id="KW-0238">DNA-binding</keyword>
<dbReference type="PANTHER" id="PTHR43537">
    <property type="entry name" value="TRANSCRIPTIONAL REGULATOR, GNTR FAMILY"/>
    <property type="match status" value="1"/>
</dbReference>
<evidence type="ECO:0000256" key="1">
    <source>
        <dbReference type="ARBA" id="ARBA00023015"/>
    </source>
</evidence>
<dbReference type="Pfam" id="PF07729">
    <property type="entry name" value="FCD"/>
    <property type="match status" value="1"/>
</dbReference>
<dbReference type="AlphaFoldDB" id="I7G8R0"/>
<keyword evidence="1" id="KW-0805">Transcription regulation</keyword>
<dbReference type="Proteomes" id="UP000006158">
    <property type="component" value="Chromosome"/>
</dbReference>
<dbReference type="PANTHER" id="PTHR43537:SF24">
    <property type="entry name" value="GLUCONATE OPERON TRANSCRIPTIONAL REPRESSOR"/>
    <property type="match status" value="1"/>
</dbReference>
<dbReference type="SUPFAM" id="SSF46785">
    <property type="entry name" value="Winged helix' DNA-binding domain"/>
    <property type="match status" value="1"/>
</dbReference>
<dbReference type="GO" id="GO:0003700">
    <property type="term" value="F:DNA-binding transcription factor activity"/>
    <property type="evidence" value="ECO:0007669"/>
    <property type="project" value="InterPro"/>
</dbReference>
<evidence type="ECO:0000256" key="3">
    <source>
        <dbReference type="ARBA" id="ARBA00023163"/>
    </source>
</evidence>
<dbReference type="SMART" id="SM00345">
    <property type="entry name" value="HTH_GNTR"/>
    <property type="match status" value="1"/>
</dbReference>
<dbReference type="KEGG" id="msg:MSMEI_2486"/>
<dbReference type="SUPFAM" id="SSF48008">
    <property type="entry name" value="GntR ligand-binding domain-like"/>
    <property type="match status" value="1"/>
</dbReference>
<name>I7G8R0_MYCS2</name>
<organism evidence="5 6">
    <name type="scientific">Mycolicibacterium smegmatis (strain ATCC 700084 / mc(2)155)</name>
    <name type="common">Mycobacterium smegmatis</name>
    <dbReference type="NCBI Taxonomy" id="246196"/>
    <lineage>
        <taxon>Bacteria</taxon>
        <taxon>Bacillati</taxon>
        <taxon>Actinomycetota</taxon>
        <taxon>Actinomycetes</taxon>
        <taxon>Mycobacteriales</taxon>
        <taxon>Mycobacteriaceae</taxon>
        <taxon>Mycolicibacterium</taxon>
    </lineage>
</organism>
<dbReference type="Gene3D" id="1.10.10.10">
    <property type="entry name" value="Winged helix-like DNA-binding domain superfamily/Winged helix DNA-binding domain"/>
    <property type="match status" value="1"/>
</dbReference>
<sequence>MTVDVPVSPPIPRLRRAMRDEVRDALLAMLMDGRLAAGTSVSIDRLSRDLGVSQTPVREALVEIEATGLVHRVAHRGYQVAPPMTAQQAAELADARLVVETTAAHWATRLRDPELLPDLRAAHRAHEEAAWAVREWDGVTRDRNGLPVPLKPYFEADWRFHQTILDHCGNGFLRRMVGSLGASVQRMRQNVHRGPVDTELAVAEHGRVLAAVETGDPQAAADAMRAHIEAVRERSIADA</sequence>
<dbReference type="GO" id="GO:0003677">
    <property type="term" value="F:DNA binding"/>
    <property type="evidence" value="ECO:0007669"/>
    <property type="project" value="UniProtKB-KW"/>
</dbReference>
<dbReference type="Gene3D" id="1.20.120.530">
    <property type="entry name" value="GntR ligand-binding domain-like"/>
    <property type="match status" value="1"/>
</dbReference>
<dbReference type="PROSITE" id="PS50949">
    <property type="entry name" value="HTH_GNTR"/>
    <property type="match status" value="1"/>
</dbReference>
<evidence type="ECO:0000313" key="6">
    <source>
        <dbReference type="Proteomes" id="UP000006158"/>
    </source>
</evidence>
<keyword evidence="3" id="KW-0804">Transcription</keyword>
<dbReference type="InterPro" id="IPR036390">
    <property type="entry name" value="WH_DNA-bd_sf"/>
</dbReference>
<dbReference type="SMART" id="SM00895">
    <property type="entry name" value="FCD"/>
    <property type="match status" value="1"/>
</dbReference>
<feature type="domain" description="HTH gntR-type" evidence="4">
    <location>
        <begin position="16"/>
        <end position="83"/>
    </location>
</feature>
<evidence type="ECO:0000259" key="4">
    <source>
        <dbReference type="PROSITE" id="PS50949"/>
    </source>
</evidence>
<dbReference type="InterPro" id="IPR036388">
    <property type="entry name" value="WH-like_DNA-bd_sf"/>
</dbReference>
<dbReference type="PATRIC" id="fig|246196.56.peg.2546"/>